<evidence type="ECO:0000313" key="6">
    <source>
        <dbReference type="Proteomes" id="UP000326671"/>
    </source>
</evidence>
<name>A0A5J5HYD3_9BACI</name>
<evidence type="ECO:0000256" key="3">
    <source>
        <dbReference type="ARBA" id="ARBA00023163"/>
    </source>
</evidence>
<sequence>MVGGFYLSLSFFHQHLQFSRSFTKKLNEQLASVGLYHSQWIIVYYLKQFGASTLVEISQYIDVEKPTITRTANRLEENQLIEKVPSKDKRERKIRLTEKGNLVYQEAKKVVDEFENQLLAEISMTDLETTLRTIQQLKEKLK</sequence>
<dbReference type="OrthoDB" id="1904211at2"/>
<evidence type="ECO:0000256" key="2">
    <source>
        <dbReference type="ARBA" id="ARBA00023125"/>
    </source>
</evidence>
<organism evidence="5 6">
    <name type="scientific">Niallia endozanthoxylica</name>
    <dbReference type="NCBI Taxonomy" id="2036016"/>
    <lineage>
        <taxon>Bacteria</taxon>
        <taxon>Bacillati</taxon>
        <taxon>Bacillota</taxon>
        <taxon>Bacilli</taxon>
        <taxon>Bacillales</taxon>
        <taxon>Bacillaceae</taxon>
        <taxon>Niallia</taxon>
    </lineage>
</organism>
<dbReference type="Pfam" id="PF01047">
    <property type="entry name" value="MarR"/>
    <property type="match status" value="1"/>
</dbReference>
<comment type="caution">
    <text evidence="5">The sequence shown here is derived from an EMBL/GenBank/DDBJ whole genome shotgun (WGS) entry which is preliminary data.</text>
</comment>
<dbReference type="EMBL" id="VYKL01000014">
    <property type="protein sequence ID" value="KAA9026955.1"/>
    <property type="molecule type" value="Genomic_DNA"/>
</dbReference>
<evidence type="ECO:0000256" key="1">
    <source>
        <dbReference type="ARBA" id="ARBA00023015"/>
    </source>
</evidence>
<dbReference type="SUPFAM" id="SSF46785">
    <property type="entry name" value="Winged helix' DNA-binding domain"/>
    <property type="match status" value="1"/>
</dbReference>
<gene>
    <name evidence="5" type="ORF">F4V44_06445</name>
</gene>
<evidence type="ECO:0000313" key="5">
    <source>
        <dbReference type="EMBL" id="KAA9026955.1"/>
    </source>
</evidence>
<keyword evidence="1" id="KW-0805">Transcription regulation</keyword>
<keyword evidence="3" id="KW-0804">Transcription</keyword>
<dbReference type="PANTHER" id="PTHR42756">
    <property type="entry name" value="TRANSCRIPTIONAL REGULATOR, MARR"/>
    <property type="match status" value="1"/>
</dbReference>
<feature type="domain" description="HTH marR-type" evidence="4">
    <location>
        <begin position="8"/>
        <end position="139"/>
    </location>
</feature>
<accession>A0A5J5HYD3</accession>
<protein>
    <submittedName>
        <fullName evidence="5">MarR family transcriptional regulator</fullName>
    </submittedName>
</protein>
<dbReference type="PROSITE" id="PS50995">
    <property type="entry name" value="HTH_MARR_2"/>
    <property type="match status" value="1"/>
</dbReference>
<dbReference type="GO" id="GO:0003700">
    <property type="term" value="F:DNA-binding transcription factor activity"/>
    <property type="evidence" value="ECO:0007669"/>
    <property type="project" value="InterPro"/>
</dbReference>
<keyword evidence="2" id="KW-0238">DNA-binding</keyword>
<evidence type="ECO:0000259" key="4">
    <source>
        <dbReference type="PROSITE" id="PS50995"/>
    </source>
</evidence>
<dbReference type="InterPro" id="IPR036388">
    <property type="entry name" value="WH-like_DNA-bd_sf"/>
</dbReference>
<keyword evidence="6" id="KW-1185">Reference proteome</keyword>
<reference evidence="5 6" key="1">
    <citation type="submission" date="2019-09" db="EMBL/GenBank/DDBJ databases">
        <title>Whole genome sequences of isolates from the Mars Exploration Rovers.</title>
        <authorList>
            <person name="Seuylemezian A."/>
            <person name="Vaishampayan P."/>
        </authorList>
    </citation>
    <scope>NUCLEOTIDE SEQUENCE [LARGE SCALE GENOMIC DNA]</scope>
    <source>
        <strain evidence="5 6">MER_TA_151</strain>
    </source>
</reference>
<dbReference type="InterPro" id="IPR036390">
    <property type="entry name" value="WH_DNA-bd_sf"/>
</dbReference>
<dbReference type="Proteomes" id="UP000326671">
    <property type="component" value="Unassembled WGS sequence"/>
</dbReference>
<dbReference type="GO" id="GO:0003677">
    <property type="term" value="F:DNA binding"/>
    <property type="evidence" value="ECO:0007669"/>
    <property type="project" value="UniProtKB-KW"/>
</dbReference>
<dbReference type="PRINTS" id="PR00598">
    <property type="entry name" value="HTHMARR"/>
</dbReference>
<proteinExistence type="predicted"/>
<dbReference type="InterPro" id="IPR000835">
    <property type="entry name" value="HTH_MarR-typ"/>
</dbReference>
<dbReference type="PANTHER" id="PTHR42756:SF1">
    <property type="entry name" value="TRANSCRIPTIONAL REPRESSOR OF EMRAB OPERON"/>
    <property type="match status" value="1"/>
</dbReference>
<dbReference type="AlphaFoldDB" id="A0A5J5HYD3"/>
<dbReference type="SMART" id="SM00347">
    <property type="entry name" value="HTH_MARR"/>
    <property type="match status" value="1"/>
</dbReference>
<dbReference type="Gene3D" id="1.10.10.10">
    <property type="entry name" value="Winged helix-like DNA-binding domain superfamily/Winged helix DNA-binding domain"/>
    <property type="match status" value="1"/>
</dbReference>